<comment type="pathway">
    <text evidence="10">Isoprenoid biosynthesis; isopentenyl diphosphate biosynthesis via DXP pathway; isopentenyl diphosphate from 1-deoxy-D-xylulose 5-phosphate: step 2/6.</text>
</comment>
<dbReference type="GO" id="GO:0016114">
    <property type="term" value="P:terpenoid biosynthetic process"/>
    <property type="evidence" value="ECO:0007669"/>
    <property type="project" value="InterPro"/>
</dbReference>
<comment type="pathway">
    <text evidence="3 10">Isoprenoid biosynthesis; isopentenyl diphosphate biosynthesis via DXP pathway; isopentenyl diphosphate from 1-deoxy-D-xylulose 5-phosphate: step 4/6.</text>
</comment>
<organism evidence="13 14">
    <name type="scientific">Helicobacter mustelae (strain ATCC 43772 / CCUG 25715 / CIP 103759 / LMG 18044 / NCTC 12198 / R85-136P)</name>
    <name type="common">Campylobacter mustelae</name>
    <dbReference type="NCBI Taxonomy" id="679897"/>
    <lineage>
        <taxon>Bacteria</taxon>
        <taxon>Pseudomonadati</taxon>
        <taxon>Campylobacterota</taxon>
        <taxon>Epsilonproteobacteria</taxon>
        <taxon>Campylobacterales</taxon>
        <taxon>Helicobacteraceae</taxon>
        <taxon>Helicobacter</taxon>
    </lineage>
</organism>
<proteinExistence type="inferred from homology"/>
<evidence type="ECO:0000256" key="10">
    <source>
        <dbReference type="HAMAP-Rule" id="MF_01520"/>
    </source>
</evidence>
<keyword evidence="14" id="KW-1185">Reference proteome</keyword>
<dbReference type="HOGENOM" id="CLU_042800_2_6_7"/>
<comment type="function">
    <text evidence="10">Bifunctional enzyme that catalyzes the formation of 4-diphosphocytidyl-2-C-methyl-D-erythritol from CTP and 2-C-methyl-D-erythritol 4-phosphate (MEP) (IspD), and catalyzes the conversion of 4-diphosphocytidyl-2-C-methyl-D-erythritol 2-phosphate (CDP-ME2P) to 2-C-methyl-D-erythritol 2,4-cyclodiphosphate (ME-CPP) with a corresponding release of cytidine 5-monophosphate (CMP) (IspF).</text>
</comment>
<dbReference type="InterPro" id="IPR036571">
    <property type="entry name" value="MECDP_synthase_sf"/>
</dbReference>
<feature type="binding site" evidence="10">
    <location>
        <position position="226"/>
    </location>
    <ligand>
        <name>a divalent metal cation</name>
        <dbReference type="ChEBI" id="CHEBI:60240"/>
    </ligand>
</feature>
<comment type="catalytic activity">
    <reaction evidence="10">
        <text>2-C-methyl-D-erythritol 4-phosphate + CTP + H(+) = 4-CDP-2-C-methyl-D-erythritol + diphosphate</text>
        <dbReference type="Rhea" id="RHEA:13429"/>
        <dbReference type="ChEBI" id="CHEBI:15378"/>
        <dbReference type="ChEBI" id="CHEBI:33019"/>
        <dbReference type="ChEBI" id="CHEBI:37563"/>
        <dbReference type="ChEBI" id="CHEBI:57823"/>
        <dbReference type="ChEBI" id="CHEBI:58262"/>
        <dbReference type="EC" id="2.7.7.60"/>
    </reaction>
</comment>
<dbReference type="KEGG" id="hms:HMU13520"/>
<comment type="catalytic activity">
    <reaction evidence="1 10 11">
        <text>4-CDP-2-C-methyl-D-erythritol 2-phosphate = 2-C-methyl-D-erythritol 2,4-cyclic diphosphate + CMP</text>
        <dbReference type="Rhea" id="RHEA:23864"/>
        <dbReference type="ChEBI" id="CHEBI:57919"/>
        <dbReference type="ChEBI" id="CHEBI:58483"/>
        <dbReference type="ChEBI" id="CHEBI:60377"/>
        <dbReference type="EC" id="4.6.1.12"/>
    </reaction>
</comment>
<evidence type="ECO:0000256" key="6">
    <source>
        <dbReference type="ARBA" id="ARBA00022723"/>
    </source>
</evidence>
<evidence type="ECO:0000313" key="13">
    <source>
        <dbReference type="EMBL" id="CBG40606.1"/>
    </source>
</evidence>
<dbReference type="InterPro" id="IPR026596">
    <property type="entry name" value="IspD/F"/>
</dbReference>
<evidence type="ECO:0000256" key="7">
    <source>
        <dbReference type="ARBA" id="ARBA00023229"/>
    </source>
</evidence>
<dbReference type="GO" id="GO:0046872">
    <property type="term" value="F:metal ion binding"/>
    <property type="evidence" value="ECO:0007669"/>
    <property type="project" value="UniProtKB-KW"/>
</dbReference>
<dbReference type="Gene3D" id="3.30.1330.50">
    <property type="entry name" value="2-C-methyl-D-erythritol 2,4-cyclodiphosphate synthase"/>
    <property type="match status" value="1"/>
</dbReference>
<keyword evidence="6 10" id="KW-0479">Metal-binding</keyword>
<feature type="domain" description="2-C-methyl-D-erythritol 2,4-cyclodiphosphate synthase" evidence="12">
    <location>
        <begin position="218"/>
        <end position="370"/>
    </location>
</feature>
<comment type="similarity">
    <text evidence="10">In the C-terminal section; belongs to the IspF family.</text>
</comment>
<feature type="binding site" evidence="10">
    <location>
        <begin position="224"/>
        <end position="226"/>
    </location>
    <ligand>
        <name>4-CDP-2-C-methyl-D-erythritol 2-phosphate</name>
        <dbReference type="ChEBI" id="CHEBI:57919"/>
    </ligand>
</feature>
<dbReference type="EC" id="2.7.7.60" evidence="10"/>
<evidence type="ECO:0000256" key="2">
    <source>
        <dbReference type="ARBA" id="ARBA00001968"/>
    </source>
</evidence>
<feature type="site" description="Transition state stabilizer" evidence="10">
    <location>
        <position position="250"/>
    </location>
</feature>
<comment type="cofactor">
    <cofactor evidence="2 10">
        <name>a divalent metal cation</name>
        <dbReference type="ChEBI" id="CHEBI:60240"/>
    </cofactor>
</comment>
<keyword evidence="7 10" id="KW-0414">Isoprene biosynthesis</keyword>
<keyword evidence="4 10" id="KW-0808">Transferase</keyword>
<dbReference type="Pfam" id="PF01128">
    <property type="entry name" value="IspD"/>
    <property type="match status" value="1"/>
</dbReference>
<dbReference type="eggNOG" id="COG0245">
    <property type="taxonomic scope" value="Bacteria"/>
</dbReference>
<dbReference type="Proteomes" id="UP000001522">
    <property type="component" value="Chromosome"/>
</dbReference>
<feature type="binding site" evidence="10">
    <location>
        <begin position="250"/>
        <end position="251"/>
    </location>
    <ligand>
        <name>4-CDP-2-C-methyl-D-erythritol 2-phosphate</name>
        <dbReference type="ChEBI" id="CHEBI:57919"/>
    </ligand>
</feature>
<dbReference type="Gene3D" id="3.90.550.10">
    <property type="entry name" value="Spore Coat Polysaccharide Biosynthesis Protein SpsA, Chain A"/>
    <property type="match status" value="1"/>
</dbReference>
<dbReference type="NCBIfam" id="TIGR00151">
    <property type="entry name" value="ispF"/>
    <property type="match status" value="1"/>
</dbReference>
<dbReference type="InterPro" id="IPR034683">
    <property type="entry name" value="IspD/TarI"/>
</dbReference>
<evidence type="ECO:0000256" key="4">
    <source>
        <dbReference type="ARBA" id="ARBA00022679"/>
    </source>
</evidence>
<keyword evidence="8 10" id="KW-0456">Lyase</keyword>
<feature type="site" description="Transition state stabilizer" evidence="10">
    <location>
        <position position="349"/>
    </location>
</feature>
<evidence type="ECO:0000256" key="8">
    <source>
        <dbReference type="ARBA" id="ARBA00023239"/>
    </source>
</evidence>
<feature type="site" description="Positions MEP for the nucleophilic attack" evidence="10">
    <location>
        <position position="199"/>
    </location>
</feature>
<feature type="binding site" evidence="10">
    <location>
        <position position="355"/>
    </location>
    <ligand>
        <name>4-CDP-2-C-methyl-D-erythritol 2-phosphate</name>
        <dbReference type="ChEBI" id="CHEBI:57919"/>
    </ligand>
</feature>
<dbReference type="Pfam" id="PF02542">
    <property type="entry name" value="YgbB"/>
    <property type="match status" value="1"/>
</dbReference>
<sequence length="378" mass="42117">MHEKICLILLAAGDSTRFSAVLPFEKRVKKQWLRIGILPLWKYVLEKLKSLVAFEEILVVMDEEGSGYARNFVDAERIVVGGETRAQSLRNALEFVQSPYVFVTDVARCEVDETVCQRLLEARGEYDCVVPYVECVDTAWHGEEILDRSAIKLIQTPQISESAKLKNALCQGDFSDESSAMHACGYRVGFVRGSARMRKLTYLQDLEMLKNPPSSRIFVGQGWDIHAFEEDRPMVLGGVKIPSNLGLRAHSDGDVVLHALIDGLLGAACAGDIGEWFPDNDATYHNIDSRVLLEKIRAFIVGVGFEIVHLDVSIFAQIPKIVPHKADLQESIASLLHLSKHCVNIKATTTEGMGFVGRKEGICVNVSATLKFLDWREL</sequence>
<dbReference type="GO" id="GO:0008685">
    <property type="term" value="F:2-C-methyl-D-erythritol 2,4-cyclodiphosphate synthase activity"/>
    <property type="evidence" value="ECO:0007669"/>
    <property type="project" value="UniProtKB-UniRule"/>
</dbReference>
<feature type="binding site" evidence="10">
    <location>
        <position position="358"/>
    </location>
    <ligand>
        <name>4-CDP-2-C-methyl-D-erythritol 2-phosphate</name>
        <dbReference type="ChEBI" id="CHEBI:57919"/>
    </ligand>
</feature>
<evidence type="ECO:0000259" key="12">
    <source>
        <dbReference type="Pfam" id="PF02542"/>
    </source>
</evidence>
<keyword evidence="9 10" id="KW-0511">Multifunctional enzyme</keyword>
<feature type="binding site" evidence="10">
    <location>
        <position position="224"/>
    </location>
    <ligand>
        <name>a divalent metal cation</name>
        <dbReference type="ChEBI" id="CHEBI:60240"/>
    </ligand>
</feature>
<dbReference type="InterPro" id="IPR003526">
    <property type="entry name" value="MECDP_synthase"/>
</dbReference>
<dbReference type="CDD" id="cd02516">
    <property type="entry name" value="CDP-ME_synthetase"/>
    <property type="match status" value="1"/>
</dbReference>
<reference evidence="13 14" key="1">
    <citation type="journal article" date="2010" name="BMC Genomics">
        <title>Comparative genomics and proteomics of Helicobacter mustelae, an ulcerogenic and carcinogenic gastric pathogen.</title>
        <authorList>
            <person name="O'Toole P.W."/>
            <person name="Snelling W.J."/>
            <person name="Canchaya C."/>
            <person name="Forde B.M."/>
            <person name="Hardie K.R."/>
            <person name="Josenhans C."/>
            <person name="Graham R.L.J."/>
            <person name="McMullan G."/>
            <person name="Parkhill J."/>
            <person name="Belda E."/>
            <person name="Bentley S.D."/>
        </authorList>
    </citation>
    <scope>NUCLEOTIDE SEQUENCE [LARGE SCALE GENOMIC DNA]</scope>
    <source>
        <strain evidence="14">ATCC 43772 / LMG 18044 / NCTC 12198 / 12198</strain>
    </source>
</reference>
<feature type="region of interest" description="2-C-methyl-D-erythritol 2,4-cyclodiphosphate synthase" evidence="10">
    <location>
        <begin position="218"/>
        <end position="378"/>
    </location>
</feature>
<dbReference type="RefSeq" id="WP_013023673.1">
    <property type="nucleotide sequence ID" value="NC_013949.1"/>
</dbReference>
<dbReference type="UniPathway" id="UPA00056">
    <property type="reaction ID" value="UER00093"/>
</dbReference>
<dbReference type="InterPro" id="IPR029044">
    <property type="entry name" value="Nucleotide-diphossugar_trans"/>
</dbReference>
<comment type="similarity">
    <text evidence="11">Belongs to the IspF family.</text>
</comment>
<feature type="binding site" evidence="10">
    <location>
        <position position="258"/>
    </location>
    <ligand>
        <name>a divalent metal cation</name>
        <dbReference type="ChEBI" id="CHEBI:60240"/>
    </ligand>
</feature>
<feature type="site" description="Transition state stabilizer" evidence="10">
    <location>
        <position position="30"/>
    </location>
</feature>
<dbReference type="EC" id="4.6.1.12" evidence="10"/>
<name>D3UJD1_HELM1</name>
<feature type="site" description="Transition state stabilizer" evidence="10">
    <location>
        <position position="17"/>
    </location>
</feature>
<dbReference type="PANTHER" id="PTHR43181:SF1">
    <property type="entry name" value="2-C-METHYL-D-ERYTHRITOL 2,4-CYCLODIPHOSPHATE SYNTHASE, CHLOROPLASTIC"/>
    <property type="match status" value="1"/>
</dbReference>
<dbReference type="AlphaFoldDB" id="D3UJD1"/>
<keyword evidence="5 10" id="KW-0548">Nucleotidyltransferase</keyword>
<comment type="caution">
    <text evidence="10">Lacks conserved residue(s) required for the propagation of feature annotation.</text>
</comment>
<feature type="binding site" evidence="10">
    <location>
        <begin position="277"/>
        <end position="281"/>
    </location>
    <ligand>
        <name>4-CDP-2-C-methyl-D-erythritol 2-phosphate</name>
        <dbReference type="ChEBI" id="CHEBI:57919"/>
    </ligand>
</feature>
<dbReference type="SUPFAM" id="SSF69765">
    <property type="entry name" value="IpsF-like"/>
    <property type="match status" value="1"/>
</dbReference>
<feature type="site" description="Positions MEP for the nucleophilic attack" evidence="10">
    <location>
        <position position="148"/>
    </location>
</feature>
<evidence type="ECO:0000313" key="14">
    <source>
        <dbReference type="Proteomes" id="UP000001522"/>
    </source>
</evidence>
<feature type="binding site" evidence="10">
    <location>
        <begin position="348"/>
        <end position="351"/>
    </location>
    <ligand>
        <name>4-CDP-2-C-methyl-D-erythritol 2-phosphate</name>
        <dbReference type="ChEBI" id="CHEBI:57919"/>
    </ligand>
</feature>
<dbReference type="GO" id="GO:0019288">
    <property type="term" value="P:isopentenyl diphosphate biosynthetic process, methylerythritol 4-phosphate pathway"/>
    <property type="evidence" value="ECO:0007669"/>
    <property type="project" value="UniProtKB-UniRule"/>
</dbReference>
<dbReference type="PROSITE" id="PS01350">
    <property type="entry name" value="ISPF"/>
    <property type="match status" value="1"/>
</dbReference>
<protein>
    <recommendedName>
        <fullName evidence="10">Bifunctional enzyme IspD/IspF</fullName>
    </recommendedName>
    <domain>
        <recommendedName>
            <fullName evidence="10">2-C-methyl-D-erythritol 4-phosphate cytidylyltransferase</fullName>
            <ecNumber evidence="10">2.7.7.60</ecNumber>
        </recommendedName>
        <alternativeName>
            <fullName evidence="10">4-diphosphocytidyl-2C-methyl-D-erythritol synthase</fullName>
        </alternativeName>
        <alternativeName>
            <fullName evidence="10">MEP cytidylyltransferase</fullName>
            <shortName evidence="10">MCT</shortName>
        </alternativeName>
    </domain>
    <domain>
        <recommendedName>
            <fullName evidence="10">2-C-methyl-D-erythritol 2,4-cyclodiphosphate synthase</fullName>
            <shortName evidence="10">MECDP-synthase</shortName>
            <shortName evidence="10">MECPP-synthase</shortName>
            <shortName evidence="10">MECPS</shortName>
            <ecNumber evidence="10">4.6.1.12</ecNumber>
        </recommendedName>
    </domain>
</protein>
<evidence type="ECO:0000256" key="1">
    <source>
        <dbReference type="ARBA" id="ARBA00000200"/>
    </source>
</evidence>
<feature type="region of interest" description="2-C-methyl-D-erythritol 4-phosphate cytidylyltransferase" evidence="10">
    <location>
        <begin position="1"/>
        <end position="217"/>
    </location>
</feature>
<gene>
    <name evidence="10 13" type="primary">ispDF</name>
    <name evidence="13" type="ordered locus">HMU13520</name>
</gene>
<dbReference type="PANTHER" id="PTHR43181">
    <property type="entry name" value="2-C-METHYL-D-ERYTHRITOL 2,4-CYCLODIPHOSPHATE SYNTHASE, CHLOROPLASTIC"/>
    <property type="match status" value="1"/>
</dbReference>
<feature type="binding site" evidence="10">
    <location>
        <begin position="272"/>
        <end position="274"/>
    </location>
    <ligand>
        <name>4-CDP-2-C-methyl-D-erythritol 2-phosphate</name>
        <dbReference type="ChEBI" id="CHEBI:57919"/>
    </ligand>
</feature>
<comment type="similarity">
    <text evidence="10">In the N-terminal section; belongs to the IspD/TarI cytidylyltransferase family. IspD subfamily.</text>
</comment>
<dbReference type="SUPFAM" id="SSF53448">
    <property type="entry name" value="Nucleotide-diphospho-sugar transferases"/>
    <property type="match status" value="1"/>
</dbReference>
<evidence type="ECO:0000256" key="3">
    <source>
        <dbReference type="ARBA" id="ARBA00004709"/>
    </source>
</evidence>
<evidence type="ECO:0000256" key="11">
    <source>
        <dbReference type="RuleBase" id="RU004395"/>
    </source>
</evidence>
<evidence type="ECO:0000256" key="5">
    <source>
        <dbReference type="ARBA" id="ARBA00022695"/>
    </source>
</evidence>
<dbReference type="HAMAP" id="MF_00107">
    <property type="entry name" value="IspF"/>
    <property type="match status" value="1"/>
</dbReference>
<dbReference type="HAMAP" id="MF_01520">
    <property type="entry name" value="IspDF"/>
    <property type="match status" value="1"/>
</dbReference>
<dbReference type="EMBL" id="FN555004">
    <property type="protein sequence ID" value="CBG40606.1"/>
    <property type="molecule type" value="Genomic_DNA"/>
</dbReference>
<accession>D3UJD1</accession>
<dbReference type="STRING" id="679897.HMU13520"/>
<evidence type="ECO:0000256" key="9">
    <source>
        <dbReference type="ARBA" id="ARBA00023268"/>
    </source>
</evidence>
<dbReference type="InterPro" id="IPR020555">
    <property type="entry name" value="MECDP_synthase_CS"/>
</dbReference>
<dbReference type="NCBIfam" id="NF006899">
    <property type="entry name" value="PRK09382.1"/>
    <property type="match status" value="1"/>
</dbReference>
<dbReference type="CDD" id="cd00554">
    <property type="entry name" value="MECDP_synthase"/>
    <property type="match status" value="1"/>
</dbReference>
<dbReference type="GO" id="GO:0050518">
    <property type="term" value="F:2-C-methyl-D-erythritol 4-phosphate cytidylyltransferase activity"/>
    <property type="evidence" value="ECO:0007669"/>
    <property type="project" value="UniProtKB-UniRule"/>
</dbReference>
<dbReference type="eggNOG" id="COG1211">
    <property type="taxonomic scope" value="Bacteria"/>
</dbReference>